<evidence type="ECO:0000313" key="4">
    <source>
        <dbReference type="Proteomes" id="UP000254051"/>
    </source>
</evidence>
<dbReference type="Pfam" id="PF16982">
    <property type="entry name" value="Flp1_like"/>
    <property type="match status" value="1"/>
</dbReference>
<keyword evidence="4" id="KW-1185">Reference proteome</keyword>
<dbReference type="InterPro" id="IPR031564">
    <property type="entry name" value="Flp1-like"/>
</dbReference>
<dbReference type="Proteomes" id="UP000254051">
    <property type="component" value="Unassembled WGS sequence"/>
</dbReference>
<keyword evidence="1" id="KW-0472">Membrane</keyword>
<keyword evidence="3" id="KW-0966">Cell projection</keyword>
<accession>A0A315ZUC2</accession>
<sequence length="66" mass="7513">MKSLRNKIRQKWIFIRNLLEDDAGLSVVEMILILVVIIALILIFKTQLISLVNSIFEKITSESAGI</sequence>
<keyword evidence="3" id="KW-0282">Flagellum</keyword>
<name>A0A315ZUC2_9FIRM</name>
<dbReference type="RefSeq" id="WP_109712020.1">
    <property type="nucleotide sequence ID" value="NZ_QGDS01000008.1"/>
</dbReference>
<gene>
    <name evidence="3" type="ORF">SAMN05216529_10825</name>
</gene>
<feature type="domain" description="Putative Flagellin Flp1-like" evidence="2">
    <location>
        <begin position="18"/>
        <end position="63"/>
    </location>
</feature>
<keyword evidence="1" id="KW-1133">Transmembrane helix</keyword>
<feature type="transmembrane region" description="Helical" evidence="1">
    <location>
        <begin position="21"/>
        <end position="44"/>
    </location>
</feature>
<dbReference type="EMBL" id="UHJJ01000008">
    <property type="protein sequence ID" value="SUQ14800.1"/>
    <property type="molecule type" value="Genomic_DNA"/>
</dbReference>
<reference evidence="4" key="1">
    <citation type="submission" date="2017-07" db="EMBL/GenBank/DDBJ databases">
        <authorList>
            <person name="Varghese N."/>
            <person name="Submissions S."/>
        </authorList>
    </citation>
    <scope>NUCLEOTIDE SEQUENCE [LARGE SCALE GENOMIC DNA]</scope>
    <source>
        <strain evidence="4">NLAE-zl-C134</strain>
    </source>
</reference>
<evidence type="ECO:0000259" key="2">
    <source>
        <dbReference type="Pfam" id="PF16982"/>
    </source>
</evidence>
<organism evidence="3 4">
    <name type="scientific">Faecalicatena contorta</name>
    <dbReference type="NCBI Taxonomy" id="39482"/>
    <lineage>
        <taxon>Bacteria</taxon>
        <taxon>Bacillati</taxon>
        <taxon>Bacillota</taxon>
        <taxon>Clostridia</taxon>
        <taxon>Lachnospirales</taxon>
        <taxon>Lachnospiraceae</taxon>
        <taxon>Faecalicatena</taxon>
    </lineage>
</organism>
<protein>
    <submittedName>
        <fullName evidence="3">Flagellin, Flp1-like, domain</fullName>
    </submittedName>
</protein>
<evidence type="ECO:0000256" key="1">
    <source>
        <dbReference type="SAM" id="Phobius"/>
    </source>
</evidence>
<keyword evidence="1" id="KW-0812">Transmembrane</keyword>
<dbReference type="AlphaFoldDB" id="A0A315ZUC2"/>
<proteinExistence type="predicted"/>
<evidence type="ECO:0000313" key="3">
    <source>
        <dbReference type="EMBL" id="SUQ14800.1"/>
    </source>
</evidence>
<keyword evidence="3" id="KW-0969">Cilium</keyword>